<evidence type="ECO:0000313" key="2">
    <source>
        <dbReference type="Proteomes" id="UP000031978"/>
    </source>
</evidence>
<sequence>MTNKTWNDLIRKYFPDADDKRCEFILWEKTAFPLVPVETIERQLQEYAEEVTK</sequence>
<accession>A0AB34QZR5</accession>
<dbReference type="Proteomes" id="UP000031978">
    <property type="component" value="Unassembled WGS sequence"/>
</dbReference>
<comment type="caution">
    <text evidence="1">The sequence shown here is derived from an EMBL/GenBank/DDBJ whole genome shotgun (WGS) entry which is preliminary data.</text>
</comment>
<evidence type="ECO:0000313" key="1">
    <source>
        <dbReference type="EMBL" id="KIL23746.1"/>
    </source>
</evidence>
<organism evidence="1 2">
    <name type="scientific">Bacillus pumilus</name>
    <name type="common">Bacillus mesentericus</name>
    <dbReference type="NCBI Taxonomy" id="1408"/>
    <lineage>
        <taxon>Bacteria</taxon>
        <taxon>Bacillati</taxon>
        <taxon>Bacillota</taxon>
        <taxon>Bacilli</taxon>
        <taxon>Bacillales</taxon>
        <taxon>Bacillaceae</taxon>
        <taxon>Bacillus</taxon>
    </lineage>
</organism>
<proteinExistence type="predicted"/>
<dbReference type="AlphaFoldDB" id="A0AB34QZR5"/>
<dbReference type="EMBL" id="JXCL01000007">
    <property type="protein sequence ID" value="KIL23746.1"/>
    <property type="molecule type" value="Genomic_DNA"/>
</dbReference>
<gene>
    <name evidence="1" type="ORF">B4127_2679</name>
</gene>
<protein>
    <recommendedName>
        <fullName evidence="3">XkdX family protein</fullName>
    </recommendedName>
</protein>
<evidence type="ECO:0008006" key="3">
    <source>
        <dbReference type="Google" id="ProtNLM"/>
    </source>
</evidence>
<name>A0AB34QZR5_BACPU</name>
<reference evidence="1 2" key="1">
    <citation type="submission" date="2014-12" db="EMBL/GenBank/DDBJ databases">
        <title>Draft Genome Sequences of Five Spore-Forming Food Isolates of Bacillus pumilus.</title>
        <authorList>
            <person name="de Jong A."/>
            <person name="van Heel A.J."/>
            <person name="Montalban-Lopez M."/>
            <person name="Krawczyk A.O."/>
            <person name="Berendsen E.M."/>
            <person name="Wells-Bennik M."/>
            <person name="Kuipers O.P."/>
        </authorList>
    </citation>
    <scope>NUCLEOTIDE SEQUENCE [LARGE SCALE GENOMIC DNA]</scope>
    <source>
        <strain evidence="1 2">B4127</strain>
    </source>
</reference>